<comment type="similarity">
    <text evidence="1">Belongs to the LysR transcriptional regulatory family.</text>
</comment>
<keyword evidence="7" id="KW-1185">Reference proteome</keyword>
<gene>
    <name evidence="6" type="ORF">LNV07_21115</name>
</gene>
<feature type="domain" description="HTH lysR-type" evidence="5">
    <location>
        <begin position="1"/>
        <end position="59"/>
    </location>
</feature>
<dbReference type="Pfam" id="PF03466">
    <property type="entry name" value="LysR_substrate"/>
    <property type="match status" value="1"/>
</dbReference>
<dbReference type="PANTHER" id="PTHR30537:SF5">
    <property type="entry name" value="HTH-TYPE TRANSCRIPTIONAL ACTIVATOR TTDR-RELATED"/>
    <property type="match status" value="1"/>
</dbReference>
<dbReference type="PANTHER" id="PTHR30537">
    <property type="entry name" value="HTH-TYPE TRANSCRIPTIONAL REGULATOR"/>
    <property type="match status" value="1"/>
</dbReference>
<organism evidence="6 7">
    <name type="scientific">Roseateles oligotrophus</name>
    <dbReference type="NCBI Taxonomy" id="1769250"/>
    <lineage>
        <taxon>Bacteria</taxon>
        <taxon>Pseudomonadati</taxon>
        <taxon>Pseudomonadota</taxon>
        <taxon>Betaproteobacteria</taxon>
        <taxon>Burkholderiales</taxon>
        <taxon>Sphaerotilaceae</taxon>
        <taxon>Roseateles</taxon>
    </lineage>
</organism>
<comment type="caution">
    <text evidence="6">The sequence shown here is derived from an EMBL/GenBank/DDBJ whole genome shotgun (WGS) entry which is preliminary data.</text>
</comment>
<evidence type="ECO:0000256" key="1">
    <source>
        <dbReference type="ARBA" id="ARBA00009437"/>
    </source>
</evidence>
<dbReference type="InterPro" id="IPR058163">
    <property type="entry name" value="LysR-type_TF_proteobact-type"/>
</dbReference>
<keyword evidence="2" id="KW-0805">Transcription regulation</keyword>
<keyword evidence="3" id="KW-0238">DNA-binding</keyword>
<evidence type="ECO:0000256" key="2">
    <source>
        <dbReference type="ARBA" id="ARBA00023015"/>
    </source>
</evidence>
<dbReference type="RefSeq" id="WP_263573183.1">
    <property type="nucleotide sequence ID" value="NZ_JAJIRN010000010.1"/>
</dbReference>
<proteinExistence type="inferred from homology"/>
<dbReference type="Gene3D" id="1.10.10.10">
    <property type="entry name" value="Winged helix-like DNA-binding domain superfamily/Winged helix DNA-binding domain"/>
    <property type="match status" value="1"/>
</dbReference>
<evidence type="ECO:0000256" key="4">
    <source>
        <dbReference type="ARBA" id="ARBA00023163"/>
    </source>
</evidence>
<dbReference type="EMBL" id="JAJIRN010000010">
    <property type="protein sequence ID" value="MCV2370592.1"/>
    <property type="molecule type" value="Genomic_DNA"/>
</dbReference>
<dbReference type="Pfam" id="PF00126">
    <property type="entry name" value="HTH_1"/>
    <property type="match status" value="1"/>
</dbReference>
<sequence>MDRLTSMAVFVRVAEKGSFSATADEFGLSTTMIANHVRALETHMKARLLDRTTRRHSLTEIGAAYLERCRDVLASVHAADHVAEALRSEPQGLLRVSAPLSWGTHRLVPVIARYMAAQPQVRVELSLNDRLIDLADEGFDCAVRSGPLLDDAVIALRLADARMLLAASPAYLARCGAPTAPQDLAAHVLLGFAAWGDAPVWRFTRQGKTVAVPLPVPAQFSCNNGQALLHAAQAGIGIVLQSDALLAPALAAGELLPVLPEWALPTRAMHIVRLPEARPSAKLRSFVDFVCASLGPALALDE</sequence>
<accession>A0ABT2YKM3</accession>
<dbReference type="SUPFAM" id="SSF46785">
    <property type="entry name" value="Winged helix' DNA-binding domain"/>
    <property type="match status" value="1"/>
</dbReference>
<dbReference type="SUPFAM" id="SSF53850">
    <property type="entry name" value="Periplasmic binding protein-like II"/>
    <property type="match status" value="1"/>
</dbReference>
<name>A0ABT2YKM3_9BURK</name>
<evidence type="ECO:0000256" key="3">
    <source>
        <dbReference type="ARBA" id="ARBA00023125"/>
    </source>
</evidence>
<evidence type="ECO:0000313" key="7">
    <source>
        <dbReference type="Proteomes" id="UP001209701"/>
    </source>
</evidence>
<dbReference type="Gene3D" id="3.40.190.290">
    <property type="match status" value="1"/>
</dbReference>
<dbReference type="InterPro" id="IPR005119">
    <property type="entry name" value="LysR_subst-bd"/>
</dbReference>
<dbReference type="InterPro" id="IPR036390">
    <property type="entry name" value="WH_DNA-bd_sf"/>
</dbReference>
<evidence type="ECO:0000313" key="6">
    <source>
        <dbReference type="EMBL" id="MCV2370592.1"/>
    </source>
</evidence>
<dbReference type="InterPro" id="IPR036388">
    <property type="entry name" value="WH-like_DNA-bd_sf"/>
</dbReference>
<dbReference type="Proteomes" id="UP001209701">
    <property type="component" value="Unassembled WGS sequence"/>
</dbReference>
<dbReference type="PROSITE" id="PS50931">
    <property type="entry name" value="HTH_LYSR"/>
    <property type="match status" value="1"/>
</dbReference>
<keyword evidence="4" id="KW-0804">Transcription</keyword>
<reference evidence="6 7" key="1">
    <citation type="submission" date="2021-11" db="EMBL/GenBank/DDBJ databases">
        <authorList>
            <person name="Liang Q."/>
            <person name="Mou H."/>
            <person name="Liu Z."/>
        </authorList>
    </citation>
    <scope>NUCLEOTIDE SEQUENCE [LARGE SCALE GENOMIC DNA]</scope>
    <source>
        <strain evidence="6 7">CHU3</strain>
    </source>
</reference>
<protein>
    <submittedName>
        <fullName evidence="6">LysR family transcriptional regulator</fullName>
    </submittedName>
</protein>
<evidence type="ECO:0000259" key="5">
    <source>
        <dbReference type="PROSITE" id="PS50931"/>
    </source>
</evidence>
<dbReference type="InterPro" id="IPR000847">
    <property type="entry name" value="LysR_HTH_N"/>
</dbReference>